<dbReference type="InterPro" id="IPR057125">
    <property type="entry name" value="NXF1/2/3/5-like_LRR"/>
</dbReference>
<dbReference type="PROSITE" id="PS51450">
    <property type="entry name" value="LRR"/>
    <property type="match status" value="1"/>
</dbReference>
<evidence type="ECO:0000256" key="3">
    <source>
        <dbReference type="ARBA" id="ARBA00022448"/>
    </source>
</evidence>
<evidence type="ECO:0000259" key="6">
    <source>
        <dbReference type="PROSITE" id="PS50177"/>
    </source>
</evidence>
<evidence type="ECO:0000313" key="7">
    <source>
        <dbReference type="Proteomes" id="UP000504629"/>
    </source>
</evidence>
<dbReference type="Pfam" id="PF24048">
    <property type="entry name" value="LRR_NXF1-5"/>
    <property type="match status" value="1"/>
</dbReference>
<dbReference type="PANTHER" id="PTHR10662">
    <property type="entry name" value="NUCLEAR RNA EXPORT FACTOR"/>
    <property type="match status" value="1"/>
</dbReference>
<feature type="domain" description="NTF2" evidence="6">
    <location>
        <begin position="299"/>
        <end position="454"/>
    </location>
</feature>
<organism evidence="7 8">
    <name type="scientific">Bombyx mandarina</name>
    <name type="common">Wild silk moth</name>
    <name type="synonym">Wild silkworm</name>
    <dbReference type="NCBI Taxonomy" id="7092"/>
    <lineage>
        <taxon>Eukaryota</taxon>
        <taxon>Metazoa</taxon>
        <taxon>Ecdysozoa</taxon>
        <taxon>Arthropoda</taxon>
        <taxon>Hexapoda</taxon>
        <taxon>Insecta</taxon>
        <taxon>Pterygota</taxon>
        <taxon>Neoptera</taxon>
        <taxon>Endopterygota</taxon>
        <taxon>Lepidoptera</taxon>
        <taxon>Glossata</taxon>
        <taxon>Ditrysia</taxon>
        <taxon>Bombycoidea</taxon>
        <taxon>Bombycidae</taxon>
        <taxon>Bombycinae</taxon>
        <taxon>Bombyx</taxon>
    </lineage>
</organism>
<evidence type="ECO:0000256" key="1">
    <source>
        <dbReference type="ARBA" id="ARBA00004123"/>
    </source>
</evidence>
<dbReference type="SUPFAM" id="SSF52058">
    <property type="entry name" value="L domain-like"/>
    <property type="match status" value="1"/>
</dbReference>
<dbReference type="InterPro" id="IPR032710">
    <property type="entry name" value="NTF2-like_dom_sf"/>
</dbReference>
<dbReference type="InterPro" id="IPR018222">
    <property type="entry name" value="Nuclear_transport_factor_2_euk"/>
</dbReference>
<dbReference type="GeneID" id="114250440"/>
<dbReference type="RefSeq" id="XP_028040113.1">
    <property type="nucleotide sequence ID" value="XM_028184312.1"/>
</dbReference>
<comment type="similarity">
    <text evidence="2">Belongs to the NXF family.</text>
</comment>
<dbReference type="InterPro" id="IPR030217">
    <property type="entry name" value="NXF_fam"/>
</dbReference>
<comment type="subcellular location">
    <subcellularLocation>
        <location evidence="1">Nucleus</location>
    </subcellularLocation>
</comment>
<dbReference type="OrthoDB" id="2193432at2759"/>
<protein>
    <submittedName>
        <fullName evidence="8">Nuclear RNA export factor 1-like</fullName>
    </submittedName>
</protein>
<dbReference type="GO" id="GO:0003723">
    <property type="term" value="F:RNA binding"/>
    <property type="evidence" value="ECO:0007669"/>
    <property type="project" value="TreeGrafter"/>
</dbReference>
<name>A0A6J2KEU7_BOMMA</name>
<evidence type="ECO:0000256" key="4">
    <source>
        <dbReference type="ARBA" id="ARBA00022816"/>
    </source>
</evidence>
<dbReference type="GO" id="GO:0005634">
    <property type="term" value="C:nucleus"/>
    <property type="evidence" value="ECO:0007669"/>
    <property type="project" value="UniProtKB-SubCell"/>
</dbReference>
<evidence type="ECO:0000256" key="2">
    <source>
        <dbReference type="ARBA" id="ARBA00009285"/>
    </source>
</evidence>
<accession>A0A6J2KEU7</accession>
<keyword evidence="5" id="KW-0539">Nucleus</keyword>
<dbReference type="Gene3D" id="3.10.450.50">
    <property type="match status" value="1"/>
</dbReference>
<dbReference type="Gene3D" id="3.80.10.10">
    <property type="entry name" value="Ribonuclease Inhibitor"/>
    <property type="match status" value="1"/>
</dbReference>
<dbReference type="AlphaFoldDB" id="A0A6J2KEU7"/>
<proteinExistence type="inferred from homology"/>
<reference evidence="8" key="1">
    <citation type="submission" date="2025-08" db="UniProtKB">
        <authorList>
            <consortium name="RefSeq"/>
        </authorList>
    </citation>
    <scope>IDENTIFICATION</scope>
    <source>
        <tissue evidence="8">Silk gland</tissue>
    </source>
</reference>
<evidence type="ECO:0000313" key="8">
    <source>
        <dbReference type="RefSeq" id="XP_028040113.1"/>
    </source>
</evidence>
<dbReference type="PANTHER" id="PTHR10662:SF22">
    <property type="entry name" value="NUCLEAR RNA EXPORT FACTOR 1"/>
    <property type="match status" value="1"/>
</dbReference>
<gene>
    <name evidence="8" type="primary">LOC114250440</name>
</gene>
<dbReference type="SUPFAM" id="SSF54427">
    <property type="entry name" value="NTF2-like"/>
    <property type="match status" value="1"/>
</dbReference>
<evidence type="ECO:0000256" key="5">
    <source>
        <dbReference type="ARBA" id="ARBA00023242"/>
    </source>
</evidence>
<dbReference type="InterPro" id="IPR002075">
    <property type="entry name" value="NTF2_dom"/>
</dbReference>
<keyword evidence="7" id="KW-1185">Reference proteome</keyword>
<dbReference type="InterPro" id="IPR032675">
    <property type="entry name" value="LRR_dom_sf"/>
</dbReference>
<keyword evidence="4" id="KW-0509">mRNA transport</keyword>
<dbReference type="Pfam" id="PF22602">
    <property type="entry name" value="NXF_NTF2"/>
    <property type="match status" value="1"/>
</dbReference>
<dbReference type="PROSITE" id="PS50177">
    <property type="entry name" value="NTF2_DOMAIN"/>
    <property type="match status" value="1"/>
</dbReference>
<keyword evidence="3" id="KW-0813">Transport</keyword>
<dbReference type="Proteomes" id="UP000504629">
    <property type="component" value="Unplaced"/>
</dbReference>
<sequence>MNSPKKLDKYKGFPLYIEAITTKDFKKYLETCLTLEDEARDHSFHKILVNHWPENLNSFISAFSDYFGFALIPVNVVKEDNDKLSFYSSNLNLISKIIELNFLFPYQKCMSNIEILFNCKSSIELFGKYTTVDEIVTKVVSNRFKGSCELDLSAFCEDKEFLENKIYFYKLSLLSHFKILMLRMGRDTKSLNLSCNNLSNAPMEILNFFMKGNLTSINLSHNRIPSLNQVPRVSSKIEKLWMEENPLCETLDASTYIKDILFKFPRLLELDGVKLNHHRTYLPSIRNFVVPAALHSNHAIDEFLAIFFSYYDDPFRHNRKYLANLYDVEAKFSISTCFTSREQRDLPHYMNHSRNIMDVSMQACSVPGARIYNGEAVLAILTSLPETIHDPTTFSIDVLLYNEKTLVLVVDGVFKEKSITGQDKILQFRRTFVFMCKKEKEGTKYLIANDMLTVTTAANEHKLNSFKNPIRNGNTLMLINPTADDVDNLVNIFCRLTKLKAWAAKERLRACNWDIRKSLSIFIDDLKKNDVPNFFLEFDERNALGATASIEEID</sequence>
<dbReference type="KEGG" id="bman:114250440"/>
<dbReference type="GO" id="GO:0016973">
    <property type="term" value="P:poly(A)+ mRNA export from nucleus"/>
    <property type="evidence" value="ECO:0007669"/>
    <property type="project" value="TreeGrafter"/>
</dbReference>
<dbReference type="InterPro" id="IPR001611">
    <property type="entry name" value="Leu-rich_rpt"/>
</dbReference>